<dbReference type="GO" id="GO:0005634">
    <property type="term" value="C:nucleus"/>
    <property type="evidence" value="ECO:0007669"/>
    <property type="project" value="UniProtKB-SubCell"/>
</dbReference>
<reference evidence="9" key="1">
    <citation type="submission" date="2024-03" db="EMBL/GenBank/DDBJ databases">
        <title>WGS assembly of Saponaria officinalis var. Norfolk2.</title>
        <authorList>
            <person name="Jenkins J."/>
            <person name="Shu S."/>
            <person name="Grimwood J."/>
            <person name="Barry K."/>
            <person name="Goodstein D."/>
            <person name="Schmutz J."/>
            <person name="Leebens-Mack J."/>
            <person name="Osbourn A."/>
        </authorList>
    </citation>
    <scope>NUCLEOTIDE SEQUENCE [LARGE SCALE GENOMIC DNA]</scope>
    <source>
        <strain evidence="9">JIC</strain>
    </source>
</reference>
<feature type="coiled-coil region" evidence="6">
    <location>
        <begin position="245"/>
        <end position="272"/>
    </location>
</feature>
<keyword evidence="10" id="KW-1185">Reference proteome</keyword>
<evidence type="ECO:0000256" key="5">
    <source>
        <dbReference type="ARBA" id="ARBA00023242"/>
    </source>
</evidence>
<dbReference type="InterPro" id="IPR046347">
    <property type="entry name" value="bZIP_sf"/>
</dbReference>
<evidence type="ECO:0000256" key="2">
    <source>
        <dbReference type="ARBA" id="ARBA00023015"/>
    </source>
</evidence>
<dbReference type="Gene3D" id="1.20.5.170">
    <property type="match status" value="1"/>
</dbReference>
<evidence type="ECO:0000256" key="7">
    <source>
        <dbReference type="SAM" id="MobiDB-lite"/>
    </source>
</evidence>
<evidence type="ECO:0000256" key="3">
    <source>
        <dbReference type="ARBA" id="ARBA00023125"/>
    </source>
</evidence>
<dbReference type="CDD" id="cd14703">
    <property type="entry name" value="bZIP_plant_RF2"/>
    <property type="match status" value="1"/>
</dbReference>
<keyword evidence="2" id="KW-0805">Transcription regulation</keyword>
<dbReference type="SUPFAM" id="SSF57959">
    <property type="entry name" value="Leucine zipper domain"/>
    <property type="match status" value="1"/>
</dbReference>
<gene>
    <name evidence="9" type="ORF">RND81_01G224300</name>
</gene>
<name>A0AAW1NHR1_SAPOF</name>
<comment type="subcellular location">
    <subcellularLocation>
        <location evidence="1">Nucleus</location>
    </subcellularLocation>
</comment>
<dbReference type="AlphaFoldDB" id="A0AAW1NHR1"/>
<sequence>MQNNFGKKSVSGIPPSHPHSQIRVSPSYDRVLNCGYNVQGVSLPPLRGHRRSNSDFSVSVEKPVQLVMKREGEIGEFDDELVSAYMNYNGNYNGNDGLNSSSVEEKDSRSSENDGESSGISSNSVERREKGSKRSVSGDVGRHCRSLSMDSFMGNLSLNGEVSPRVFPSSEIPSCQHSRSNSMDGSTGLFSMEFGNVQFSSEELKKIMANEKLAEFAKADPKRVKRILANRVSAARSKERKVRYIAELEYKVQTLQTEATSLSAQLTFLQRDAAELVTQNNELRFRLQAMDQQARLRDALNETLGTEVQRLRIAAEMRGVRLPQHVMADNHAFQMQLSSQHMHQSRQNQEQAGHTQQCLDGQPAHSLKDEDS</sequence>
<feature type="compositionally biased region" description="Polar residues" evidence="7">
    <location>
        <begin position="348"/>
        <end position="359"/>
    </location>
</feature>
<evidence type="ECO:0000256" key="4">
    <source>
        <dbReference type="ARBA" id="ARBA00023163"/>
    </source>
</evidence>
<evidence type="ECO:0000313" key="10">
    <source>
        <dbReference type="Proteomes" id="UP001443914"/>
    </source>
</evidence>
<keyword evidence="6" id="KW-0175">Coiled coil</keyword>
<proteinExistence type="predicted"/>
<feature type="region of interest" description="Disordered" evidence="7">
    <location>
        <begin position="94"/>
        <end position="142"/>
    </location>
</feature>
<dbReference type="GO" id="GO:0003700">
    <property type="term" value="F:DNA-binding transcription factor activity"/>
    <property type="evidence" value="ECO:0007669"/>
    <property type="project" value="InterPro"/>
</dbReference>
<dbReference type="PROSITE" id="PS50217">
    <property type="entry name" value="BZIP"/>
    <property type="match status" value="1"/>
</dbReference>
<evidence type="ECO:0000259" key="8">
    <source>
        <dbReference type="PROSITE" id="PS50217"/>
    </source>
</evidence>
<dbReference type="GO" id="GO:0003677">
    <property type="term" value="F:DNA binding"/>
    <property type="evidence" value="ECO:0007669"/>
    <property type="project" value="UniProtKB-KW"/>
</dbReference>
<keyword evidence="3" id="KW-0238">DNA-binding</keyword>
<feature type="compositionally biased region" description="Basic and acidic residues" evidence="7">
    <location>
        <begin position="103"/>
        <end position="112"/>
    </location>
</feature>
<dbReference type="InterPro" id="IPR004827">
    <property type="entry name" value="bZIP"/>
</dbReference>
<dbReference type="Pfam" id="PF00170">
    <property type="entry name" value="bZIP_1"/>
    <property type="match status" value="1"/>
</dbReference>
<organism evidence="9 10">
    <name type="scientific">Saponaria officinalis</name>
    <name type="common">Common soapwort</name>
    <name type="synonym">Lychnis saponaria</name>
    <dbReference type="NCBI Taxonomy" id="3572"/>
    <lineage>
        <taxon>Eukaryota</taxon>
        <taxon>Viridiplantae</taxon>
        <taxon>Streptophyta</taxon>
        <taxon>Embryophyta</taxon>
        <taxon>Tracheophyta</taxon>
        <taxon>Spermatophyta</taxon>
        <taxon>Magnoliopsida</taxon>
        <taxon>eudicotyledons</taxon>
        <taxon>Gunneridae</taxon>
        <taxon>Pentapetalae</taxon>
        <taxon>Caryophyllales</taxon>
        <taxon>Caryophyllaceae</taxon>
        <taxon>Caryophylleae</taxon>
        <taxon>Saponaria</taxon>
    </lineage>
</organism>
<feature type="compositionally biased region" description="Low complexity" evidence="7">
    <location>
        <begin position="338"/>
        <end position="347"/>
    </location>
</feature>
<feature type="region of interest" description="Disordered" evidence="7">
    <location>
        <begin position="1"/>
        <end position="23"/>
    </location>
</feature>
<protein>
    <recommendedName>
        <fullName evidence="8">BZIP domain-containing protein</fullName>
    </recommendedName>
</protein>
<keyword evidence="5" id="KW-0539">Nucleus</keyword>
<comment type="caution">
    <text evidence="9">The sequence shown here is derived from an EMBL/GenBank/DDBJ whole genome shotgun (WGS) entry which is preliminary data.</text>
</comment>
<dbReference type="PANTHER" id="PTHR13690">
    <property type="entry name" value="TRANSCRIPTION FACTOR POSF21-RELATED"/>
    <property type="match status" value="1"/>
</dbReference>
<dbReference type="SMART" id="SM00338">
    <property type="entry name" value="BRLZ"/>
    <property type="match status" value="1"/>
</dbReference>
<evidence type="ECO:0000256" key="6">
    <source>
        <dbReference type="SAM" id="Coils"/>
    </source>
</evidence>
<dbReference type="Proteomes" id="UP001443914">
    <property type="component" value="Unassembled WGS sequence"/>
</dbReference>
<dbReference type="InterPro" id="IPR044759">
    <property type="entry name" value="bZIP_RF2"/>
</dbReference>
<feature type="region of interest" description="Disordered" evidence="7">
    <location>
        <begin position="338"/>
        <end position="372"/>
    </location>
</feature>
<evidence type="ECO:0000313" key="9">
    <source>
        <dbReference type="EMBL" id="KAK9758347.1"/>
    </source>
</evidence>
<feature type="domain" description="BZIP" evidence="8">
    <location>
        <begin position="220"/>
        <end position="283"/>
    </location>
</feature>
<keyword evidence="4" id="KW-0804">Transcription</keyword>
<dbReference type="PANTHER" id="PTHR13690:SF80">
    <property type="entry name" value="BZIP TRANSCRIPTION FACTOR FAMILY PROTEIN-RELATED"/>
    <property type="match status" value="1"/>
</dbReference>
<accession>A0AAW1NHR1</accession>
<evidence type="ECO:0000256" key="1">
    <source>
        <dbReference type="ARBA" id="ARBA00004123"/>
    </source>
</evidence>
<dbReference type="FunFam" id="1.20.5.170:FF:000009">
    <property type="entry name" value="probable transcription factor PosF21"/>
    <property type="match status" value="1"/>
</dbReference>
<dbReference type="EMBL" id="JBDFQZ010000001">
    <property type="protein sequence ID" value="KAK9758347.1"/>
    <property type="molecule type" value="Genomic_DNA"/>
</dbReference>